<dbReference type="AlphaFoldDB" id="A0A6J6KKI0"/>
<evidence type="ECO:0000313" key="8">
    <source>
        <dbReference type="EMBL" id="CAB4648379.1"/>
    </source>
</evidence>
<comment type="subcellular location">
    <subcellularLocation>
        <location evidence="1">Cell membrane</location>
        <topology evidence="1">Multi-pass membrane protein</topology>
    </subcellularLocation>
</comment>
<dbReference type="PANTHER" id="PTHR30269">
    <property type="entry name" value="TRANSMEMBRANE PROTEIN YFCA"/>
    <property type="match status" value="1"/>
</dbReference>
<protein>
    <submittedName>
        <fullName evidence="8">Unannotated protein</fullName>
    </submittedName>
</protein>
<evidence type="ECO:0000256" key="6">
    <source>
        <dbReference type="ARBA" id="ARBA00023136"/>
    </source>
</evidence>
<feature type="transmembrane region" description="Helical" evidence="7">
    <location>
        <begin position="137"/>
        <end position="159"/>
    </location>
</feature>
<keyword evidence="3" id="KW-1003">Cell membrane</keyword>
<dbReference type="PANTHER" id="PTHR30269:SF37">
    <property type="entry name" value="MEMBRANE TRANSPORTER PROTEIN"/>
    <property type="match status" value="1"/>
</dbReference>
<evidence type="ECO:0000256" key="7">
    <source>
        <dbReference type="SAM" id="Phobius"/>
    </source>
</evidence>
<dbReference type="InterPro" id="IPR002781">
    <property type="entry name" value="TM_pro_TauE-like"/>
</dbReference>
<keyword evidence="6 7" id="KW-0472">Membrane</keyword>
<feature type="transmembrane region" description="Helical" evidence="7">
    <location>
        <begin position="12"/>
        <end position="39"/>
    </location>
</feature>
<dbReference type="GO" id="GO:0005886">
    <property type="term" value="C:plasma membrane"/>
    <property type="evidence" value="ECO:0007669"/>
    <property type="project" value="UniProtKB-SubCell"/>
</dbReference>
<evidence type="ECO:0000256" key="3">
    <source>
        <dbReference type="ARBA" id="ARBA00022475"/>
    </source>
</evidence>
<dbReference type="Pfam" id="PF01925">
    <property type="entry name" value="TauE"/>
    <property type="match status" value="1"/>
</dbReference>
<gene>
    <name evidence="8" type="ORF">UFOPK2166_00660</name>
</gene>
<evidence type="ECO:0000256" key="4">
    <source>
        <dbReference type="ARBA" id="ARBA00022692"/>
    </source>
</evidence>
<name>A0A6J6KKI0_9ZZZZ</name>
<feature type="transmembrane region" description="Helical" evidence="7">
    <location>
        <begin position="171"/>
        <end position="191"/>
    </location>
</feature>
<feature type="transmembrane region" description="Helical" evidence="7">
    <location>
        <begin position="106"/>
        <end position="125"/>
    </location>
</feature>
<proteinExistence type="predicted"/>
<keyword evidence="4 7" id="KW-0812">Transmembrane</keyword>
<organism evidence="8">
    <name type="scientific">freshwater metagenome</name>
    <dbReference type="NCBI Taxonomy" id="449393"/>
    <lineage>
        <taxon>unclassified sequences</taxon>
        <taxon>metagenomes</taxon>
        <taxon>ecological metagenomes</taxon>
    </lineage>
</organism>
<keyword evidence="5 7" id="KW-1133">Transmembrane helix</keyword>
<evidence type="ECO:0000256" key="5">
    <source>
        <dbReference type="ARBA" id="ARBA00022989"/>
    </source>
</evidence>
<evidence type="ECO:0000256" key="1">
    <source>
        <dbReference type="ARBA" id="ARBA00004651"/>
    </source>
</evidence>
<feature type="transmembrane region" description="Helical" evidence="7">
    <location>
        <begin position="197"/>
        <end position="216"/>
    </location>
</feature>
<feature type="transmembrane region" description="Helical" evidence="7">
    <location>
        <begin position="228"/>
        <end position="246"/>
    </location>
</feature>
<evidence type="ECO:0000256" key="2">
    <source>
        <dbReference type="ARBA" id="ARBA00022448"/>
    </source>
</evidence>
<dbReference type="EMBL" id="CAEZWB010000071">
    <property type="protein sequence ID" value="CAB4648379.1"/>
    <property type="molecule type" value="Genomic_DNA"/>
</dbReference>
<dbReference type="InterPro" id="IPR052017">
    <property type="entry name" value="TSUP"/>
</dbReference>
<reference evidence="8" key="1">
    <citation type="submission" date="2020-05" db="EMBL/GenBank/DDBJ databases">
        <authorList>
            <person name="Chiriac C."/>
            <person name="Salcher M."/>
            <person name="Ghai R."/>
            <person name="Kavagutti S V."/>
        </authorList>
    </citation>
    <scope>NUCLEOTIDE SEQUENCE</scope>
</reference>
<keyword evidence="2" id="KW-0813">Transport</keyword>
<accession>A0A6J6KKI0</accession>
<sequence>MSALLDSVSISLWQYVLAVLVVAVGAMIQGSLGFGLGLVSAPALALIDATFIPGPLLLVGVAVTLTVFLRERGAVDWKGMKWAIFGRVIGTIAGGWAVVAFSKDAVIVLVAVLVLAGVLMTSIGWKIKTNRITLSTAGLVSGVMGTLTSVGGPPMALVYQRETAQKLRATLAGFFLVGATFSLLTLAVSGGMSQHDFALGALMLPGYVIGMIANRWASRFLDKGYSRVAVLAFSALSSIVLLLEVYF</sequence>
<feature type="transmembrane region" description="Helical" evidence="7">
    <location>
        <begin position="51"/>
        <end position="70"/>
    </location>
</feature>
<feature type="transmembrane region" description="Helical" evidence="7">
    <location>
        <begin position="82"/>
        <end position="99"/>
    </location>
</feature>